<feature type="domain" description="Alpha-L-rhamnosidase concanavalin-like" evidence="4">
    <location>
        <begin position="256"/>
        <end position="347"/>
    </location>
</feature>
<dbReference type="Gene3D" id="1.50.10.10">
    <property type="match status" value="1"/>
</dbReference>
<name>A0A8T0G3Z5_CERPU</name>
<feature type="domain" description="Alpha-L-rhamnosidase six-hairpin glycosidase" evidence="6">
    <location>
        <begin position="371"/>
        <end position="703"/>
    </location>
</feature>
<accession>A0A8T0G3Z5</accession>
<evidence type="ECO:0000259" key="5">
    <source>
        <dbReference type="Pfam" id="PF08531"/>
    </source>
</evidence>
<evidence type="ECO:0000256" key="2">
    <source>
        <dbReference type="ARBA" id="ARBA00012652"/>
    </source>
</evidence>
<dbReference type="EMBL" id="CM026433">
    <property type="protein sequence ID" value="KAG0553963.1"/>
    <property type="molecule type" value="Genomic_DNA"/>
</dbReference>
<proteinExistence type="predicted"/>
<dbReference type="PANTHER" id="PTHR33307:SF11">
    <property type="entry name" value="ALPHA-L-RHAMNOSIDASE"/>
    <property type="match status" value="1"/>
</dbReference>
<dbReference type="Pfam" id="PF05592">
    <property type="entry name" value="Bac_rhamnosid"/>
    <property type="match status" value="1"/>
</dbReference>
<dbReference type="PANTHER" id="PTHR33307">
    <property type="entry name" value="ALPHA-RHAMNOSIDASE (EUROFUNG)"/>
    <property type="match status" value="1"/>
</dbReference>
<feature type="domain" description="Bacterial alpha-L-rhamnosidase N-terminal" evidence="5">
    <location>
        <begin position="73"/>
        <end position="244"/>
    </location>
</feature>
<dbReference type="GO" id="GO:0030596">
    <property type="term" value="F:alpha-L-rhamnosidase activity"/>
    <property type="evidence" value="ECO:0007669"/>
    <property type="project" value="UniProtKB-EC"/>
</dbReference>
<dbReference type="EC" id="3.2.1.40" evidence="2"/>
<dbReference type="InterPro" id="IPR008928">
    <property type="entry name" value="6-hairpin_glycosidase_sf"/>
</dbReference>
<dbReference type="AlphaFoldDB" id="A0A8T0G3Z5"/>
<evidence type="ECO:0000259" key="6">
    <source>
        <dbReference type="Pfam" id="PF17389"/>
    </source>
</evidence>
<organism evidence="8 9">
    <name type="scientific">Ceratodon purpureus</name>
    <name type="common">Fire moss</name>
    <name type="synonym">Dicranum purpureum</name>
    <dbReference type="NCBI Taxonomy" id="3225"/>
    <lineage>
        <taxon>Eukaryota</taxon>
        <taxon>Viridiplantae</taxon>
        <taxon>Streptophyta</taxon>
        <taxon>Embryophyta</taxon>
        <taxon>Bryophyta</taxon>
        <taxon>Bryophytina</taxon>
        <taxon>Bryopsida</taxon>
        <taxon>Dicranidae</taxon>
        <taxon>Pseudoditrichales</taxon>
        <taxon>Ditrichaceae</taxon>
        <taxon>Ceratodon</taxon>
    </lineage>
</organism>
<keyword evidence="9" id="KW-1185">Reference proteome</keyword>
<dbReference type="GO" id="GO:0005975">
    <property type="term" value="P:carbohydrate metabolic process"/>
    <property type="evidence" value="ECO:0007669"/>
    <property type="project" value="InterPro"/>
</dbReference>
<reference evidence="8" key="1">
    <citation type="submission" date="2020-06" db="EMBL/GenBank/DDBJ databases">
        <title>WGS assembly of Ceratodon purpureus strain R40.</title>
        <authorList>
            <person name="Carey S.B."/>
            <person name="Jenkins J."/>
            <person name="Shu S."/>
            <person name="Lovell J.T."/>
            <person name="Sreedasyam A."/>
            <person name="Maumus F."/>
            <person name="Tiley G.P."/>
            <person name="Fernandez-Pozo N."/>
            <person name="Barry K."/>
            <person name="Chen C."/>
            <person name="Wang M."/>
            <person name="Lipzen A."/>
            <person name="Daum C."/>
            <person name="Saski C.A."/>
            <person name="Payton A.C."/>
            <person name="Mcbreen J.C."/>
            <person name="Conrad R.E."/>
            <person name="Kollar L.M."/>
            <person name="Olsson S."/>
            <person name="Huttunen S."/>
            <person name="Landis J.B."/>
            <person name="Wickett N.J."/>
            <person name="Johnson M.G."/>
            <person name="Rensing S.A."/>
            <person name="Grimwood J."/>
            <person name="Schmutz J."/>
            <person name="Mcdaniel S.F."/>
        </authorList>
    </citation>
    <scope>NUCLEOTIDE SEQUENCE</scope>
    <source>
        <strain evidence="8">R40</strain>
    </source>
</reference>
<feature type="domain" description="Alpha-L-rhamnosidase C-terminal" evidence="7">
    <location>
        <begin position="707"/>
        <end position="784"/>
    </location>
</feature>
<dbReference type="InterPro" id="IPR008902">
    <property type="entry name" value="Rhamnosid_concanavalin"/>
</dbReference>
<evidence type="ECO:0000313" key="9">
    <source>
        <dbReference type="Proteomes" id="UP000822688"/>
    </source>
</evidence>
<dbReference type="Pfam" id="PF17389">
    <property type="entry name" value="Bac_rhamnosid6H"/>
    <property type="match status" value="1"/>
</dbReference>
<dbReference type="InterPro" id="IPR016007">
    <property type="entry name" value="Alpha_rhamnosid"/>
</dbReference>
<dbReference type="InterPro" id="IPR013737">
    <property type="entry name" value="Bac_rhamnosid_N"/>
</dbReference>
<evidence type="ECO:0000259" key="7">
    <source>
        <dbReference type="Pfam" id="PF17390"/>
    </source>
</evidence>
<keyword evidence="3" id="KW-0378">Hydrolase</keyword>
<comment type="catalytic activity">
    <reaction evidence="1">
        <text>Hydrolysis of terminal non-reducing alpha-L-rhamnose residues in alpha-L-rhamnosides.</text>
        <dbReference type="EC" id="3.2.1.40"/>
    </reaction>
</comment>
<comment type="caution">
    <text evidence="8">The sequence shown here is derived from an EMBL/GenBank/DDBJ whole genome shotgun (WGS) entry which is preliminary data.</text>
</comment>
<evidence type="ECO:0000313" key="8">
    <source>
        <dbReference type="EMBL" id="KAG0553963.1"/>
    </source>
</evidence>
<protein>
    <recommendedName>
        <fullName evidence="2">alpha-L-rhamnosidase</fullName>
        <ecNumber evidence="2">3.2.1.40</ecNumber>
    </recommendedName>
</protein>
<dbReference type="PIRSF" id="PIRSF010631">
    <property type="entry name" value="A-rhamnsds"/>
    <property type="match status" value="1"/>
</dbReference>
<dbReference type="Pfam" id="PF08531">
    <property type="entry name" value="Bac_rhamnosid_N"/>
    <property type="match status" value="1"/>
</dbReference>
<dbReference type="Gene3D" id="2.60.420.10">
    <property type="entry name" value="Maltose phosphorylase, domain 3"/>
    <property type="match status" value="1"/>
</dbReference>
<dbReference type="InterPro" id="IPR012341">
    <property type="entry name" value="6hp_glycosidase-like_sf"/>
</dbReference>
<dbReference type="Pfam" id="PF17390">
    <property type="entry name" value="Bac_rhamnosid_C"/>
    <property type="match status" value="1"/>
</dbReference>
<dbReference type="SUPFAM" id="SSF48208">
    <property type="entry name" value="Six-hairpin glycosidases"/>
    <property type="match status" value="1"/>
</dbReference>
<evidence type="ECO:0000256" key="3">
    <source>
        <dbReference type="ARBA" id="ARBA00022801"/>
    </source>
</evidence>
<dbReference type="InterPro" id="IPR035398">
    <property type="entry name" value="Bac_rhamnosid_C"/>
</dbReference>
<dbReference type="Gene3D" id="2.60.120.260">
    <property type="entry name" value="Galactose-binding domain-like"/>
    <property type="match status" value="2"/>
</dbReference>
<gene>
    <name evidence="8" type="ORF">KC19_12G052300</name>
</gene>
<evidence type="ECO:0000259" key="4">
    <source>
        <dbReference type="Pfam" id="PF05592"/>
    </source>
</evidence>
<evidence type="ECO:0000256" key="1">
    <source>
        <dbReference type="ARBA" id="ARBA00001445"/>
    </source>
</evidence>
<dbReference type="InterPro" id="IPR035396">
    <property type="entry name" value="Bac_rhamnosid6H"/>
</dbReference>
<sequence length="822" mass="90923">MHKLGSLEEIGLHRRTMLRGEEEDVDWADSQWIGAAESGVMADGFVVVQRADVLKGGYQSMRLRREVEVKPQLRRATLRVCGLGQYELTIDGSKVGEDLFTPGWTNYRKTCLYDTYDVTTQLQRAGRHCLGLLLGNGMYHIENTSRFTKFTGSFGPLKSIAQLRLEYSVGPEEVVGTDANWRISAGPITFSHMYGGEDYDARLEAKGWDSPGFNDAVTWDAAAVLDGPGGRLRGASVAAPPIRAIETRKVVTVKPLKEGVAIYDLGQNASMMPLLKVSGAAGAMVRIIPAELLHDDGTVNRISCGGGMAYWQFTLAGNPTNSDKGETYFPKFWYHASRFLQVECIGAAPGEPLPVVESLDNVIVHSISEPVGEFACSNDLFNKIYKLIHWAQRSNMASYMTDCPHRERLGWLEQTHLNGPALRYNFRLDQLFTKTMNDMADTQWEDGMLTTTAPEYMIFSGWYSEYRNSPEWSSAFLQIPWQQYEFTGDFELLRIYYDNMVRYVGYLSSRAEDYIVSFGLSDWYDIAPGQPGPSKLTPKGVTGTAFYYQDTLILAKVAKMLDRSDDAARFLQQAELIRGAFNAKYFNADTHQYATGSQCANAIALVMDLVDPAHRAAVLQNIVADVEEKGLTAGDVGFRYLLRALADGNRSDVIYQMNNQSDKPGYGMMLAKGATALTEAWDAEPGSSHNHFMLGQISEWFFHDLAGIQSDPDGPGFRKIILKPTIVGDLTWVKASYISAHGKIVSEWKRTSVDGNGETTFTATIPANTTATVLLPTSALNSVVTQPALSNCSIKFVKAEGGYTIYEITAAGTFSFTLVPNT</sequence>
<dbReference type="Proteomes" id="UP000822688">
    <property type="component" value="Chromosome 12"/>
</dbReference>